<keyword evidence="1 3" id="KW-0597">Phosphoprotein</keyword>
<feature type="domain" description="HTH luxR-type" evidence="4">
    <location>
        <begin position="146"/>
        <end position="211"/>
    </location>
</feature>
<dbReference type="GO" id="GO:0000160">
    <property type="term" value="P:phosphorelay signal transduction system"/>
    <property type="evidence" value="ECO:0007669"/>
    <property type="project" value="InterPro"/>
</dbReference>
<dbReference type="InterPro" id="IPR036388">
    <property type="entry name" value="WH-like_DNA-bd_sf"/>
</dbReference>
<dbReference type="PANTHER" id="PTHR43214">
    <property type="entry name" value="TWO-COMPONENT RESPONSE REGULATOR"/>
    <property type="match status" value="1"/>
</dbReference>
<dbReference type="EMBL" id="CP053435">
    <property type="protein sequence ID" value="QJW88495.1"/>
    <property type="molecule type" value="Genomic_DNA"/>
</dbReference>
<evidence type="ECO:0000259" key="5">
    <source>
        <dbReference type="PROSITE" id="PS50110"/>
    </source>
</evidence>
<dbReference type="InterPro" id="IPR000792">
    <property type="entry name" value="Tscrpt_reg_LuxR_C"/>
</dbReference>
<dbReference type="GO" id="GO:0006355">
    <property type="term" value="P:regulation of DNA-templated transcription"/>
    <property type="evidence" value="ECO:0007669"/>
    <property type="project" value="InterPro"/>
</dbReference>
<dbReference type="InterPro" id="IPR039420">
    <property type="entry name" value="WalR-like"/>
</dbReference>
<name>A0A6M5Y401_9BACT</name>
<evidence type="ECO:0000256" key="3">
    <source>
        <dbReference type="PROSITE-ProRule" id="PRU00169"/>
    </source>
</evidence>
<organism evidence="6 7">
    <name type="scientific">Spirosoma taeanense</name>
    <dbReference type="NCBI Taxonomy" id="2735870"/>
    <lineage>
        <taxon>Bacteria</taxon>
        <taxon>Pseudomonadati</taxon>
        <taxon>Bacteroidota</taxon>
        <taxon>Cytophagia</taxon>
        <taxon>Cytophagales</taxon>
        <taxon>Cytophagaceae</taxon>
        <taxon>Spirosoma</taxon>
    </lineage>
</organism>
<dbReference type="InterPro" id="IPR016032">
    <property type="entry name" value="Sig_transdc_resp-reg_C-effctor"/>
</dbReference>
<dbReference type="SMART" id="SM00421">
    <property type="entry name" value="HTH_LUXR"/>
    <property type="match status" value="1"/>
</dbReference>
<dbReference type="PROSITE" id="PS50110">
    <property type="entry name" value="RESPONSE_REGULATORY"/>
    <property type="match status" value="1"/>
</dbReference>
<dbReference type="AlphaFoldDB" id="A0A6M5Y401"/>
<gene>
    <name evidence="6" type="ORF">HNV11_03455</name>
</gene>
<dbReference type="Gene3D" id="1.10.10.10">
    <property type="entry name" value="Winged helix-like DNA-binding domain superfamily/Winged helix DNA-binding domain"/>
    <property type="match status" value="1"/>
</dbReference>
<dbReference type="SUPFAM" id="SSF46894">
    <property type="entry name" value="C-terminal effector domain of the bipartite response regulators"/>
    <property type="match status" value="1"/>
</dbReference>
<dbReference type="PROSITE" id="PS50043">
    <property type="entry name" value="HTH_LUXR_2"/>
    <property type="match status" value="1"/>
</dbReference>
<dbReference type="SUPFAM" id="SSF52172">
    <property type="entry name" value="CheY-like"/>
    <property type="match status" value="1"/>
</dbReference>
<dbReference type="InterPro" id="IPR011006">
    <property type="entry name" value="CheY-like_superfamily"/>
</dbReference>
<dbReference type="GO" id="GO:0003677">
    <property type="term" value="F:DNA binding"/>
    <property type="evidence" value="ECO:0007669"/>
    <property type="project" value="UniProtKB-KW"/>
</dbReference>
<protein>
    <submittedName>
        <fullName evidence="6">Response regulator transcription factor</fullName>
    </submittedName>
</protein>
<keyword evidence="7" id="KW-1185">Reference proteome</keyword>
<evidence type="ECO:0000313" key="7">
    <source>
        <dbReference type="Proteomes" id="UP000502756"/>
    </source>
</evidence>
<accession>A0A6M5Y401</accession>
<feature type="domain" description="Response regulatory" evidence="5">
    <location>
        <begin position="4"/>
        <end position="121"/>
    </location>
</feature>
<dbReference type="CDD" id="cd06170">
    <property type="entry name" value="LuxR_C_like"/>
    <property type="match status" value="1"/>
</dbReference>
<evidence type="ECO:0000313" key="6">
    <source>
        <dbReference type="EMBL" id="QJW88495.1"/>
    </source>
</evidence>
<evidence type="ECO:0000256" key="2">
    <source>
        <dbReference type="ARBA" id="ARBA00023125"/>
    </source>
</evidence>
<dbReference type="SMART" id="SM00448">
    <property type="entry name" value="REC"/>
    <property type="match status" value="1"/>
</dbReference>
<dbReference type="Gene3D" id="3.40.50.2300">
    <property type="match status" value="1"/>
</dbReference>
<dbReference type="Pfam" id="PF00072">
    <property type="entry name" value="Response_reg"/>
    <property type="match status" value="1"/>
</dbReference>
<evidence type="ECO:0000259" key="4">
    <source>
        <dbReference type="PROSITE" id="PS50043"/>
    </source>
</evidence>
<dbReference type="InterPro" id="IPR058245">
    <property type="entry name" value="NreC/VraR/RcsB-like_REC"/>
</dbReference>
<dbReference type="PANTHER" id="PTHR43214:SF43">
    <property type="entry name" value="TWO-COMPONENT RESPONSE REGULATOR"/>
    <property type="match status" value="1"/>
</dbReference>
<dbReference type="Pfam" id="PF00196">
    <property type="entry name" value="GerE"/>
    <property type="match status" value="1"/>
</dbReference>
<dbReference type="RefSeq" id="WP_171738333.1">
    <property type="nucleotide sequence ID" value="NZ_CP053435.1"/>
</dbReference>
<dbReference type="CDD" id="cd17535">
    <property type="entry name" value="REC_NarL-like"/>
    <property type="match status" value="1"/>
</dbReference>
<reference evidence="6 7" key="1">
    <citation type="submission" date="2020-05" db="EMBL/GenBank/DDBJ databases">
        <title>Genome sequencing of Spirosoma sp. TS118.</title>
        <authorList>
            <person name="Lee J.-H."/>
            <person name="Jeong S."/>
            <person name="Zhao L."/>
            <person name="Jung J.-H."/>
            <person name="Kim M.-K."/>
            <person name="Lim S."/>
        </authorList>
    </citation>
    <scope>NUCLEOTIDE SEQUENCE [LARGE SCALE GENOMIC DNA]</scope>
    <source>
        <strain evidence="6 7">TS118</strain>
    </source>
</reference>
<dbReference type="KEGG" id="stae:HNV11_03455"/>
<dbReference type="InterPro" id="IPR001789">
    <property type="entry name" value="Sig_transdc_resp-reg_receiver"/>
</dbReference>
<proteinExistence type="predicted"/>
<sequence length="215" mass="24606">MPTSIAIADDHRLFAEALSNLIQKFDNYEVLFVAENGQEMLDYMSRGLVPDIALVDLKMPRMDGFETAIQLRQHYPTVRVLALSMTGREEHILQMIRNGARGYLLKGCRSSEFKKALDDVMEKEFDYSDLLPRQLTRNSPTTRTGGPVLSFNLNNREYDFLKMACSELTYNEIADRMCVSPRTVDGYREAVFQKMGVRTRVVMALEAVRHGLIEL</sequence>
<keyword evidence="2" id="KW-0238">DNA-binding</keyword>
<dbReference type="Proteomes" id="UP000502756">
    <property type="component" value="Chromosome"/>
</dbReference>
<evidence type="ECO:0000256" key="1">
    <source>
        <dbReference type="ARBA" id="ARBA00022553"/>
    </source>
</evidence>
<feature type="modified residue" description="4-aspartylphosphate" evidence="3">
    <location>
        <position position="56"/>
    </location>
</feature>